<dbReference type="AlphaFoldDB" id="A0AAV5MTG5"/>
<protein>
    <submittedName>
        <fullName evidence="2">Uncharacterized protein</fullName>
    </submittedName>
</protein>
<proteinExistence type="predicted"/>
<comment type="caution">
    <text evidence="2">The sequence shown here is derived from an EMBL/GenBank/DDBJ whole genome shotgun (WGS) entry which is preliminary data.</text>
</comment>
<gene>
    <name evidence="2" type="ORF">SLEP1_g59825</name>
</gene>
<evidence type="ECO:0000313" key="2">
    <source>
        <dbReference type="EMBL" id="GKV53293.1"/>
    </source>
</evidence>
<evidence type="ECO:0000256" key="1">
    <source>
        <dbReference type="SAM" id="SignalP"/>
    </source>
</evidence>
<keyword evidence="1" id="KW-0732">Signal</keyword>
<organism evidence="2 3">
    <name type="scientific">Rubroshorea leprosula</name>
    <dbReference type="NCBI Taxonomy" id="152421"/>
    <lineage>
        <taxon>Eukaryota</taxon>
        <taxon>Viridiplantae</taxon>
        <taxon>Streptophyta</taxon>
        <taxon>Embryophyta</taxon>
        <taxon>Tracheophyta</taxon>
        <taxon>Spermatophyta</taxon>
        <taxon>Magnoliopsida</taxon>
        <taxon>eudicotyledons</taxon>
        <taxon>Gunneridae</taxon>
        <taxon>Pentapetalae</taxon>
        <taxon>rosids</taxon>
        <taxon>malvids</taxon>
        <taxon>Malvales</taxon>
        <taxon>Dipterocarpaceae</taxon>
        <taxon>Rubroshorea</taxon>
    </lineage>
</organism>
<sequence length="36" mass="3576">MLASFAASLLLCSLLAALQPLGSAAASLQPFICIGI</sequence>
<feature type="chain" id="PRO_5043797885" evidence="1">
    <location>
        <begin position="18"/>
        <end position="36"/>
    </location>
</feature>
<dbReference type="EMBL" id="BPVZ01001237">
    <property type="protein sequence ID" value="GKV53293.1"/>
    <property type="molecule type" value="Genomic_DNA"/>
</dbReference>
<reference evidence="2 3" key="1">
    <citation type="journal article" date="2021" name="Commun. Biol.">
        <title>The genome of Shorea leprosula (Dipterocarpaceae) highlights the ecological relevance of drought in aseasonal tropical rainforests.</title>
        <authorList>
            <person name="Ng K.K.S."/>
            <person name="Kobayashi M.J."/>
            <person name="Fawcett J.A."/>
            <person name="Hatakeyama M."/>
            <person name="Paape T."/>
            <person name="Ng C.H."/>
            <person name="Ang C.C."/>
            <person name="Tnah L.H."/>
            <person name="Lee C.T."/>
            <person name="Nishiyama T."/>
            <person name="Sese J."/>
            <person name="O'Brien M.J."/>
            <person name="Copetti D."/>
            <person name="Mohd Noor M.I."/>
            <person name="Ong R.C."/>
            <person name="Putra M."/>
            <person name="Sireger I.Z."/>
            <person name="Indrioko S."/>
            <person name="Kosugi Y."/>
            <person name="Izuno A."/>
            <person name="Isagi Y."/>
            <person name="Lee S.L."/>
            <person name="Shimizu K.K."/>
        </authorList>
    </citation>
    <scope>NUCLEOTIDE SEQUENCE [LARGE SCALE GENOMIC DNA]</scope>
    <source>
        <strain evidence="2">214</strain>
    </source>
</reference>
<accession>A0AAV5MTG5</accession>
<keyword evidence="3" id="KW-1185">Reference proteome</keyword>
<feature type="signal peptide" evidence="1">
    <location>
        <begin position="1"/>
        <end position="17"/>
    </location>
</feature>
<dbReference type="Proteomes" id="UP001054252">
    <property type="component" value="Unassembled WGS sequence"/>
</dbReference>
<evidence type="ECO:0000313" key="3">
    <source>
        <dbReference type="Proteomes" id="UP001054252"/>
    </source>
</evidence>
<name>A0AAV5MTG5_9ROSI</name>